<feature type="region of interest" description="Disordered" evidence="1">
    <location>
        <begin position="140"/>
        <end position="181"/>
    </location>
</feature>
<sequence length="181" mass="18092">MKKLILAGLVASASALTALPTYAQTDNNAVVQEVSINSIIDILNNVTADTTPEQLREDLVEAIKRICKNKEKIKLDEKLLNGACGAADIDAMVAAVVARFGADNPLISDFLAALSDAGLDTDAITLAAITAGVDATTASEATAAGPGTGQPAPPVGSLPTLPTPPGSGGTGGDNGISEVGN</sequence>
<evidence type="ECO:0000313" key="4">
    <source>
        <dbReference type="Proteomes" id="UP001152447"/>
    </source>
</evidence>
<evidence type="ECO:0000313" key="3">
    <source>
        <dbReference type="EMBL" id="CAH9062467.1"/>
    </source>
</evidence>
<comment type="caution">
    <text evidence="3">The sequence shown here is derived from an EMBL/GenBank/DDBJ whole genome shotgun (WGS) entry which is preliminary data.</text>
</comment>
<gene>
    <name evidence="3" type="ORF">PSEHALCIP103_02708</name>
</gene>
<evidence type="ECO:0000256" key="1">
    <source>
        <dbReference type="SAM" id="MobiDB-lite"/>
    </source>
</evidence>
<proteinExistence type="predicted"/>
<accession>A0A9W4R1B7</accession>
<name>A0A9W4R1B7_PSEHA</name>
<feature type="signal peptide" evidence="2">
    <location>
        <begin position="1"/>
        <end position="23"/>
    </location>
</feature>
<keyword evidence="4" id="KW-1185">Reference proteome</keyword>
<feature type="chain" id="PRO_5040970837" evidence="2">
    <location>
        <begin position="24"/>
        <end position="181"/>
    </location>
</feature>
<evidence type="ECO:0000256" key="2">
    <source>
        <dbReference type="SAM" id="SignalP"/>
    </source>
</evidence>
<dbReference type="Proteomes" id="UP001152447">
    <property type="component" value="Unassembled WGS sequence"/>
</dbReference>
<dbReference type="EMBL" id="CAMAPB010000042">
    <property type="protein sequence ID" value="CAH9062467.1"/>
    <property type="molecule type" value="Genomic_DNA"/>
</dbReference>
<keyword evidence="2" id="KW-0732">Signal</keyword>
<reference evidence="3" key="1">
    <citation type="submission" date="2022-07" db="EMBL/GenBank/DDBJ databases">
        <authorList>
            <person name="Criscuolo A."/>
        </authorList>
    </citation>
    <scope>NUCLEOTIDE SEQUENCE</scope>
    <source>
        <strain evidence="3">CIP103197</strain>
    </source>
</reference>
<organism evidence="3 4">
    <name type="scientific">Pseudoalteromonas haloplanktis</name>
    <name type="common">Alteromonas haloplanktis</name>
    <dbReference type="NCBI Taxonomy" id="228"/>
    <lineage>
        <taxon>Bacteria</taxon>
        <taxon>Pseudomonadati</taxon>
        <taxon>Pseudomonadota</taxon>
        <taxon>Gammaproteobacteria</taxon>
        <taxon>Alteromonadales</taxon>
        <taxon>Pseudoalteromonadaceae</taxon>
        <taxon>Pseudoalteromonas</taxon>
    </lineage>
</organism>
<protein>
    <submittedName>
        <fullName evidence="3">Uncharacterized protein</fullName>
    </submittedName>
</protein>
<feature type="compositionally biased region" description="Pro residues" evidence="1">
    <location>
        <begin position="151"/>
        <end position="165"/>
    </location>
</feature>
<dbReference type="RefSeq" id="WP_033103299.1">
    <property type="nucleotide sequence ID" value="NZ_CAMAPB010000042.1"/>
</dbReference>
<dbReference type="AlphaFoldDB" id="A0A9W4R1B7"/>